<accession>A0ACC0ZY17</accession>
<organism evidence="1 2">
    <name type="scientific">Pistacia atlantica</name>
    <dbReference type="NCBI Taxonomy" id="434234"/>
    <lineage>
        <taxon>Eukaryota</taxon>
        <taxon>Viridiplantae</taxon>
        <taxon>Streptophyta</taxon>
        <taxon>Embryophyta</taxon>
        <taxon>Tracheophyta</taxon>
        <taxon>Spermatophyta</taxon>
        <taxon>Magnoliopsida</taxon>
        <taxon>eudicotyledons</taxon>
        <taxon>Gunneridae</taxon>
        <taxon>Pentapetalae</taxon>
        <taxon>rosids</taxon>
        <taxon>malvids</taxon>
        <taxon>Sapindales</taxon>
        <taxon>Anacardiaceae</taxon>
        <taxon>Pistacia</taxon>
    </lineage>
</organism>
<dbReference type="EMBL" id="CM047909">
    <property type="protein sequence ID" value="KAJ0078673.1"/>
    <property type="molecule type" value="Genomic_DNA"/>
</dbReference>
<evidence type="ECO:0000313" key="2">
    <source>
        <dbReference type="Proteomes" id="UP001164250"/>
    </source>
</evidence>
<comment type="caution">
    <text evidence="1">The sequence shown here is derived from an EMBL/GenBank/DDBJ whole genome shotgun (WGS) entry which is preliminary data.</text>
</comment>
<protein>
    <submittedName>
        <fullName evidence="1">Uncharacterized protein</fullName>
    </submittedName>
</protein>
<reference evidence="2" key="1">
    <citation type="journal article" date="2023" name="G3 (Bethesda)">
        <title>Genome assembly and association tests identify interacting loci associated with vigor, precocity, and sex in interspecific pistachio rootstocks.</title>
        <authorList>
            <person name="Palmer W."/>
            <person name="Jacygrad E."/>
            <person name="Sagayaradj S."/>
            <person name="Cavanaugh K."/>
            <person name="Han R."/>
            <person name="Bertier L."/>
            <person name="Beede B."/>
            <person name="Kafkas S."/>
            <person name="Golino D."/>
            <person name="Preece J."/>
            <person name="Michelmore R."/>
        </authorList>
    </citation>
    <scope>NUCLEOTIDE SEQUENCE [LARGE SCALE GENOMIC DNA]</scope>
</reference>
<name>A0ACC0ZY17_9ROSI</name>
<gene>
    <name evidence="1" type="ORF">Patl1_24480</name>
</gene>
<proteinExistence type="predicted"/>
<sequence>MIGPGKCFLWDDISSIHNNCPMNWYWSSIKASWL</sequence>
<dbReference type="Proteomes" id="UP001164250">
    <property type="component" value="Chromosome 13"/>
</dbReference>
<keyword evidence="2" id="KW-1185">Reference proteome</keyword>
<evidence type="ECO:0000313" key="1">
    <source>
        <dbReference type="EMBL" id="KAJ0078673.1"/>
    </source>
</evidence>